<keyword evidence="7" id="KW-0325">Glycoprotein</keyword>
<dbReference type="AlphaFoldDB" id="A0AAV9H7T1"/>
<name>A0AAV9H7T1_9PEZI</name>
<evidence type="ECO:0000256" key="7">
    <source>
        <dbReference type="ARBA" id="ARBA00023180"/>
    </source>
</evidence>
<keyword evidence="10" id="KW-1185">Reference proteome</keyword>
<keyword evidence="5" id="KW-0843">Virulence</keyword>
<organism evidence="9 10">
    <name type="scientific">Podospora aff. communis PSN243</name>
    <dbReference type="NCBI Taxonomy" id="3040156"/>
    <lineage>
        <taxon>Eukaryota</taxon>
        <taxon>Fungi</taxon>
        <taxon>Dikarya</taxon>
        <taxon>Ascomycota</taxon>
        <taxon>Pezizomycotina</taxon>
        <taxon>Sordariomycetes</taxon>
        <taxon>Sordariomycetidae</taxon>
        <taxon>Sordariales</taxon>
        <taxon>Podosporaceae</taxon>
        <taxon>Podospora</taxon>
    </lineage>
</organism>
<evidence type="ECO:0000256" key="8">
    <source>
        <dbReference type="ARBA" id="ARBA00035112"/>
    </source>
</evidence>
<keyword evidence="6" id="KW-0472">Membrane</keyword>
<evidence type="ECO:0000256" key="5">
    <source>
        <dbReference type="ARBA" id="ARBA00023026"/>
    </source>
</evidence>
<dbReference type="GO" id="GO:0043386">
    <property type="term" value="P:mycotoxin biosynthetic process"/>
    <property type="evidence" value="ECO:0007669"/>
    <property type="project" value="InterPro"/>
</dbReference>
<gene>
    <name evidence="9" type="ORF">QBC34DRAFT_5599</name>
</gene>
<evidence type="ECO:0000256" key="3">
    <source>
        <dbReference type="ARBA" id="ARBA00022692"/>
    </source>
</evidence>
<comment type="similarity">
    <text evidence="8">Belongs to the ustYa family.</text>
</comment>
<comment type="subcellular location">
    <subcellularLocation>
        <location evidence="1">Membrane</location>
        <topology evidence="1">Single-pass membrane protein</topology>
    </subcellularLocation>
</comment>
<evidence type="ECO:0000256" key="4">
    <source>
        <dbReference type="ARBA" id="ARBA00022989"/>
    </source>
</evidence>
<evidence type="ECO:0000256" key="2">
    <source>
        <dbReference type="ARBA" id="ARBA00004685"/>
    </source>
</evidence>
<evidence type="ECO:0000313" key="10">
    <source>
        <dbReference type="Proteomes" id="UP001321760"/>
    </source>
</evidence>
<dbReference type="Pfam" id="PF11807">
    <property type="entry name" value="UstYa"/>
    <property type="match status" value="1"/>
</dbReference>
<accession>A0AAV9H7T1</accession>
<sequence>MPASRYHAVPVDEEQRVSGVGEKQVDWLHPDLDGQPISSSGLHLRKHWVWLAHVVLLSSSITFFALSMCMKSTLPSELNFLSQISTYSPLFPAVKYEPVKFDLTPIPKARGSPYIGYGPDVDKAWDYIANDIGDIMITEEERRQLGLSPDSLKIQHPKTGEWGYRAGVEVFHQLHCLNLLRQAIYKDEYYGKKEVGGDVGDVDGHEDLFGHLDHCIETLRQNLMCHGDVSVFTFRKFPEFYDQGIDDEWPDFEVNHMCRNFESLRKWNNDHVVAWDHDV</sequence>
<reference evidence="9" key="2">
    <citation type="submission" date="2023-05" db="EMBL/GenBank/DDBJ databases">
        <authorList>
            <consortium name="Lawrence Berkeley National Laboratory"/>
            <person name="Steindorff A."/>
            <person name="Hensen N."/>
            <person name="Bonometti L."/>
            <person name="Westerberg I."/>
            <person name="Brannstrom I.O."/>
            <person name="Guillou S."/>
            <person name="Cros-Aarteil S."/>
            <person name="Calhoun S."/>
            <person name="Haridas S."/>
            <person name="Kuo A."/>
            <person name="Mondo S."/>
            <person name="Pangilinan J."/>
            <person name="Riley R."/>
            <person name="Labutti K."/>
            <person name="Andreopoulos B."/>
            <person name="Lipzen A."/>
            <person name="Chen C."/>
            <person name="Yanf M."/>
            <person name="Daum C."/>
            <person name="Ng V."/>
            <person name="Clum A."/>
            <person name="Ohm R."/>
            <person name="Martin F."/>
            <person name="Silar P."/>
            <person name="Natvig D."/>
            <person name="Lalanne C."/>
            <person name="Gautier V."/>
            <person name="Ament-Velasquez S.L."/>
            <person name="Kruys A."/>
            <person name="Hutchinson M.I."/>
            <person name="Powell A.J."/>
            <person name="Barry K."/>
            <person name="Miller A.N."/>
            <person name="Grigoriev I.V."/>
            <person name="Debuchy R."/>
            <person name="Gladieux P."/>
            <person name="Thoren M.H."/>
            <person name="Johannesson H."/>
        </authorList>
    </citation>
    <scope>NUCLEOTIDE SEQUENCE</scope>
    <source>
        <strain evidence="9">PSN243</strain>
    </source>
</reference>
<comment type="pathway">
    <text evidence="2">Mycotoxin biosynthesis.</text>
</comment>
<dbReference type="EMBL" id="MU865913">
    <property type="protein sequence ID" value="KAK4455964.1"/>
    <property type="molecule type" value="Genomic_DNA"/>
</dbReference>
<dbReference type="GO" id="GO:0016020">
    <property type="term" value="C:membrane"/>
    <property type="evidence" value="ECO:0007669"/>
    <property type="project" value="UniProtKB-SubCell"/>
</dbReference>
<dbReference type="PANTHER" id="PTHR33365">
    <property type="entry name" value="YALI0B05434P"/>
    <property type="match status" value="1"/>
</dbReference>
<keyword evidence="4" id="KW-1133">Transmembrane helix</keyword>
<dbReference type="InterPro" id="IPR021765">
    <property type="entry name" value="UstYa-like"/>
</dbReference>
<evidence type="ECO:0000256" key="6">
    <source>
        <dbReference type="ARBA" id="ARBA00023136"/>
    </source>
</evidence>
<comment type="caution">
    <text evidence="9">The sequence shown here is derived from an EMBL/GenBank/DDBJ whole genome shotgun (WGS) entry which is preliminary data.</text>
</comment>
<protein>
    <recommendedName>
        <fullName evidence="11">Cyclochlorotine biosynthesis protein O</fullName>
    </recommendedName>
</protein>
<keyword evidence="3" id="KW-0812">Transmembrane</keyword>
<reference evidence="9" key="1">
    <citation type="journal article" date="2023" name="Mol. Phylogenet. Evol.">
        <title>Genome-scale phylogeny and comparative genomics of the fungal order Sordariales.</title>
        <authorList>
            <person name="Hensen N."/>
            <person name="Bonometti L."/>
            <person name="Westerberg I."/>
            <person name="Brannstrom I.O."/>
            <person name="Guillou S."/>
            <person name="Cros-Aarteil S."/>
            <person name="Calhoun S."/>
            <person name="Haridas S."/>
            <person name="Kuo A."/>
            <person name="Mondo S."/>
            <person name="Pangilinan J."/>
            <person name="Riley R."/>
            <person name="LaButti K."/>
            <person name="Andreopoulos B."/>
            <person name="Lipzen A."/>
            <person name="Chen C."/>
            <person name="Yan M."/>
            <person name="Daum C."/>
            <person name="Ng V."/>
            <person name="Clum A."/>
            <person name="Steindorff A."/>
            <person name="Ohm R.A."/>
            <person name="Martin F."/>
            <person name="Silar P."/>
            <person name="Natvig D.O."/>
            <person name="Lalanne C."/>
            <person name="Gautier V."/>
            <person name="Ament-Velasquez S.L."/>
            <person name="Kruys A."/>
            <person name="Hutchinson M.I."/>
            <person name="Powell A.J."/>
            <person name="Barry K."/>
            <person name="Miller A.N."/>
            <person name="Grigoriev I.V."/>
            <person name="Debuchy R."/>
            <person name="Gladieux P."/>
            <person name="Hiltunen Thoren M."/>
            <person name="Johannesson H."/>
        </authorList>
    </citation>
    <scope>NUCLEOTIDE SEQUENCE</scope>
    <source>
        <strain evidence="9">PSN243</strain>
    </source>
</reference>
<evidence type="ECO:0000256" key="1">
    <source>
        <dbReference type="ARBA" id="ARBA00004167"/>
    </source>
</evidence>
<evidence type="ECO:0008006" key="11">
    <source>
        <dbReference type="Google" id="ProtNLM"/>
    </source>
</evidence>
<proteinExistence type="inferred from homology"/>
<dbReference type="PANTHER" id="PTHR33365:SF4">
    <property type="entry name" value="CYCLOCHLOROTINE BIOSYNTHESIS PROTEIN O"/>
    <property type="match status" value="1"/>
</dbReference>
<evidence type="ECO:0000313" key="9">
    <source>
        <dbReference type="EMBL" id="KAK4455964.1"/>
    </source>
</evidence>
<dbReference type="Proteomes" id="UP001321760">
    <property type="component" value="Unassembled WGS sequence"/>
</dbReference>